<dbReference type="InterPro" id="IPR036188">
    <property type="entry name" value="FAD/NAD-bd_sf"/>
</dbReference>
<dbReference type="OrthoDB" id="655030at2759"/>
<dbReference type="SUPFAM" id="SSF51905">
    <property type="entry name" value="FAD/NAD(P)-binding domain"/>
    <property type="match status" value="1"/>
</dbReference>
<evidence type="ECO:0000259" key="5">
    <source>
        <dbReference type="Pfam" id="PF01494"/>
    </source>
</evidence>
<keyword evidence="2" id="KW-0274">FAD</keyword>
<keyword evidence="4" id="KW-0503">Monooxygenase</keyword>
<evidence type="ECO:0000256" key="3">
    <source>
        <dbReference type="ARBA" id="ARBA00023002"/>
    </source>
</evidence>
<feature type="domain" description="FAD-binding" evidence="5">
    <location>
        <begin position="5"/>
        <end position="320"/>
    </location>
</feature>
<accession>A0A6A6QMM3</accession>
<evidence type="ECO:0000313" key="7">
    <source>
        <dbReference type="Proteomes" id="UP000799750"/>
    </source>
</evidence>
<keyword evidence="7" id="KW-1185">Reference proteome</keyword>
<proteinExistence type="predicted"/>
<dbReference type="Proteomes" id="UP000799750">
    <property type="component" value="Unassembled WGS sequence"/>
</dbReference>
<evidence type="ECO:0000256" key="1">
    <source>
        <dbReference type="ARBA" id="ARBA00022630"/>
    </source>
</evidence>
<dbReference type="InterPro" id="IPR002938">
    <property type="entry name" value="FAD-bd"/>
</dbReference>
<dbReference type="Pfam" id="PF01494">
    <property type="entry name" value="FAD_binding_3"/>
    <property type="match status" value="1"/>
</dbReference>
<dbReference type="GO" id="GO:0004497">
    <property type="term" value="F:monooxygenase activity"/>
    <property type="evidence" value="ECO:0007669"/>
    <property type="project" value="UniProtKB-KW"/>
</dbReference>
<dbReference type="GO" id="GO:0071949">
    <property type="term" value="F:FAD binding"/>
    <property type="evidence" value="ECO:0007669"/>
    <property type="project" value="InterPro"/>
</dbReference>
<dbReference type="Gene3D" id="3.50.50.60">
    <property type="entry name" value="FAD/NAD(P)-binding domain"/>
    <property type="match status" value="1"/>
</dbReference>
<dbReference type="PRINTS" id="PR00420">
    <property type="entry name" value="RNGMNOXGNASE"/>
</dbReference>
<keyword evidence="3" id="KW-0560">Oxidoreductase</keyword>
<evidence type="ECO:0000313" key="6">
    <source>
        <dbReference type="EMBL" id="KAF2492167.1"/>
    </source>
</evidence>
<keyword evidence="1" id="KW-0285">Flavoprotein</keyword>
<dbReference type="PANTHER" id="PTHR46972">
    <property type="entry name" value="MONOOXYGENASE ASQM-RELATED"/>
    <property type="match status" value="1"/>
</dbReference>
<organism evidence="6 7">
    <name type="scientific">Lophium mytilinum</name>
    <dbReference type="NCBI Taxonomy" id="390894"/>
    <lineage>
        <taxon>Eukaryota</taxon>
        <taxon>Fungi</taxon>
        <taxon>Dikarya</taxon>
        <taxon>Ascomycota</taxon>
        <taxon>Pezizomycotina</taxon>
        <taxon>Dothideomycetes</taxon>
        <taxon>Pleosporomycetidae</taxon>
        <taxon>Mytilinidiales</taxon>
        <taxon>Mytilinidiaceae</taxon>
        <taxon>Lophium</taxon>
    </lineage>
</organism>
<dbReference type="AlphaFoldDB" id="A0A6A6QMM3"/>
<name>A0A6A6QMM3_9PEZI</name>
<dbReference type="PANTHER" id="PTHR46972:SF1">
    <property type="entry name" value="FAD DEPENDENT OXIDOREDUCTASE DOMAIN-CONTAINING PROTEIN"/>
    <property type="match status" value="1"/>
</dbReference>
<gene>
    <name evidence="6" type="ORF">BU16DRAFT_593515</name>
</gene>
<sequence length="404" mass="44367">MPPLTIAIIGAGPGGLLLARLLQRSSTPIAVAIFESDPSPTTRSQGGTLDLRPGGGLKAMREAGLWDEFCAHARWSGEALKVVDKKLVTWLSRSGGSQTEPREWGAAPEIDRRVLRDVLLGSVGEEVVRWGRKVASVEVEGEMGMGVVRFAEGGEEGGFDLVVGADGCWSRVRGAVSEVKPYYSGIGGFSFSISECERRAPEVLGDGSVNVSAWGLKGEAWMRESEYDVHDLEQAREGVKREYAGWAKELTNMLDAVDDDVAPRSLYMLPVDFSWEHKRGVTLLGDAAHVMTPFAGIGVNMAMQDAMELAHAIIDAAKEAEELAGKDVLDDKMRRYEKELFPRMHAAQEITDGATKDMYFTEGAPRTSIHRWCSRVAGHDMPPLLRPLFTAGLYTYFFFFKMFV</sequence>
<evidence type="ECO:0000256" key="4">
    <source>
        <dbReference type="ARBA" id="ARBA00023033"/>
    </source>
</evidence>
<evidence type="ECO:0000256" key="2">
    <source>
        <dbReference type="ARBA" id="ARBA00022827"/>
    </source>
</evidence>
<dbReference type="EMBL" id="MU004194">
    <property type="protein sequence ID" value="KAF2492167.1"/>
    <property type="molecule type" value="Genomic_DNA"/>
</dbReference>
<protein>
    <submittedName>
        <fullName evidence="6">FAD/NAD(P)-binding domain-containing protein</fullName>
    </submittedName>
</protein>
<reference evidence="6" key="1">
    <citation type="journal article" date="2020" name="Stud. Mycol.">
        <title>101 Dothideomycetes genomes: a test case for predicting lifestyles and emergence of pathogens.</title>
        <authorList>
            <person name="Haridas S."/>
            <person name="Albert R."/>
            <person name="Binder M."/>
            <person name="Bloem J."/>
            <person name="Labutti K."/>
            <person name="Salamov A."/>
            <person name="Andreopoulos B."/>
            <person name="Baker S."/>
            <person name="Barry K."/>
            <person name="Bills G."/>
            <person name="Bluhm B."/>
            <person name="Cannon C."/>
            <person name="Castanera R."/>
            <person name="Culley D."/>
            <person name="Daum C."/>
            <person name="Ezra D."/>
            <person name="Gonzalez J."/>
            <person name="Henrissat B."/>
            <person name="Kuo A."/>
            <person name="Liang C."/>
            <person name="Lipzen A."/>
            <person name="Lutzoni F."/>
            <person name="Magnuson J."/>
            <person name="Mondo S."/>
            <person name="Nolan M."/>
            <person name="Ohm R."/>
            <person name="Pangilinan J."/>
            <person name="Park H.-J."/>
            <person name="Ramirez L."/>
            <person name="Alfaro M."/>
            <person name="Sun H."/>
            <person name="Tritt A."/>
            <person name="Yoshinaga Y."/>
            <person name="Zwiers L.-H."/>
            <person name="Turgeon B."/>
            <person name="Goodwin S."/>
            <person name="Spatafora J."/>
            <person name="Crous P."/>
            <person name="Grigoriev I."/>
        </authorList>
    </citation>
    <scope>NUCLEOTIDE SEQUENCE</scope>
    <source>
        <strain evidence="6">CBS 269.34</strain>
    </source>
</reference>